<feature type="transmembrane region" description="Helical" evidence="6">
    <location>
        <begin position="91"/>
        <end position="109"/>
    </location>
</feature>
<evidence type="ECO:0000256" key="3">
    <source>
        <dbReference type="ARBA" id="ARBA00022692"/>
    </source>
</evidence>
<dbReference type="AlphaFoldDB" id="A0A8T7LZ71"/>
<dbReference type="GO" id="GO:0005886">
    <property type="term" value="C:plasma membrane"/>
    <property type="evidence" value="ECO:0007669"/>
    <property type="project" value="UniProtKB-SubCell"/>
</dbReference>
<proteinExistence type="predicted"/>
<reference evidence="8" key="2">
    <citation type="journal article" date="2024" name="Nature">
        <title>Anoxygenic phototroph of the Chloroflexota uses a type I reaction centre.</title>
        <authorList>
            <person name="Tsuji J.M."/>
            <person name="Shaw N.A."/>
            <person name="Nagashima S."/>
            <person name="Venkiteswaran J.J."/>
            <person name="Schiff S.L."/>
            <person name="Watanabe T."/>
            <person name="Fukui M."/>
            <person name="Hanada S."/>
            <person name="Tank M."/>
            <person name="Neufeld J.D."/>
        </authorList>
    </citation>
    <scope>NUCLEOTIDE SEQUENCE</scope>
    <source>
        <strain evidence="8">L227-S17</strain>
    </source>
</reference>
<organism evidence="7 9">
    <name type="scientific">Candidatus Chlorohelix allophototropha</name>
    <dbReference type="NCBI Taxonomy" id="3003348"/>
    <lineage>
        <taxon>Bacteria</taxon>
        <taxon>Bacillati</taxon>
        <taxon>Chloroflexota</taxon>
        <taxon>Chloroflexia</taxon>
        <taxon>Candidatus Chloroheliales</taxon>
        <taxon>Candidatus Chloroheliaceae</taxon>
        <taxon>Candidatus Chlorohelix</taxon>
    </lineage>
</organism>
<sequence>MSSERILDFSTLVLLFSTGLLVINRRLNLAIMLVAFQSLILAFISFLVEQASGLVELYFVVALTLVVKVIGATIILKFVLRRVKNQTERGIIGRGLSTAIVVGLIMVSYNAVRPLKLPIAIYSPNSLPVALSMLLIGLFIMISRKKALMEVIGIITIENGLFLVALSTTYGMPLFIEFGIFFDVMVGVIMMGFFAFQINAIFDTLNIDELSKLKG</sequence>
<evidence type="ECO:0000256" key="1">
    <source>
        <dbReference type="ARBA" id="ARBA00004651"/>
    </source>
</evidence>
<evidence type="ECO:0000313" key="7">
    <source>
        <dbReference type="EMBL" id="NWJ46373.1"/>
    </source>
</evidence>
<feature type="transmembrane region" description="Helical" evidence="6">
    <location>
        <begin position="147"/>
        <end position="166"/>
    </location>
</feature>
<name>A0A8T7LZ71_9CHLR</name>
<dbReference type="EMBL" id="CP128399">
    <property type="protein sequence ID" value="WJW65744.1"/>
    <property type="molecule type" value="Genomic_DNA"/>
</dbReference>
<feature type="transmembrane region" description="Helical" evidence="6">
    <location>
        <begin position="57"/>
        <end position="79"/>
    </location>
</feature>
<gene>
    <name evidence="7" type="ORF">HXX08_10890</name>
    <name evidence="8" type="ORF">OZ401_001522</name>
</gene>
<evidence type="ECO:0008006" key="11">
    <source>
        <dbReference type="Google" id="ProtNLM"/>
    </source>
</evidence>
<keyword evidence="2" id="KW-1003">Cell membrane</keyword>
<evidence type="ECO:0000256" key="6">
    <source>
        <dbReference type="SAM" id="Phobius"/>
    </source>
</evidence>
<evidence type="ECO:0000256" key="5">
    <source>
        <dbReference type="ARBA" id="ARBA00023136"/>
    </source>
</evidence>
<dbReference type="Proteomes" id="UP001431572">
    <property type="component" value="Chromosome 1"/>
</dbReference>
<evidence type="ECO:0000256" key="2">
    <source>
        <dbReference type="ARBA" id="ARBA00022475"/>
    </source>
</evidence>
<dbReference type="PANTHER" id="PTHR38601:SF1">
    <property type="entry name" value="HYDROGENASE-4 COMPONENT E"/>
    <property type="match status" value="1"/>
</dbReference>
<feature type="transmembrane region" description="Helical" evidence="6">
    <location>
        <begin position="121"/>
        <end position="140"/>
    </location>
</feature>
<dbReference type="RefSeq" id="WP_341467629.1">
    <property type="nucleotide sequence ID" value="NZ_CP128399.1"/>
</dbReference>
<evidence type="ECO:0000313" key="9">
    <source>
        <dbReference type="Proteomes" id="UP000521676"/>
    </source>
</evidence>
<dbReference type="EMBL" id="JACATZ010000001">
    <property type="protein sequence ID" value="NWJ46373.1"/>
    <property type="molecule type" value="Genomic_DNA"/>
</dbReference>
<evidence type="ECO:0000256" key="4">
    <source>
        <dbReference type="ARBA" id="ARBA00022989"/>
    </source>
</evidence>
<dbReference type="Proteomes" id="UP000521676">
    <property type="component" value="Unassembled WGS sequence"/>
</dbReference>
<accession>A0A8T7LZ71</accession>
<feature type="transmembrane region" description="Helical" evidence="6">
    <location>
        <begin position="30"/>
        <end position="51"/>
    </location>
</feature>
<comment type="subcellular location">
    <subcellularLocation>
        <location evidence="1">Cell membrane</location>
        <topology evidence="1">Multi-pass membrane protein</topology>
    </subcellularLocation>
</comment>
<evidence type="ECO:0000313" key="10">
    <source>
        <dbReference type="Proteomes" id="UP001431572"/>
    </source>
</evidence>
<keyword evidence="5 6" id="KW-0472">Membrane</keyword>
<evidence type="ECO:0000313" key="8">
    <source>
        <dbReference type="EMBL" id="WJW65744.1"/>
    </source>
</evidence>
<feature type="transmembrane region" description="Helical" evidence="6">
    <location>
        <begin position="178"/>
        <end position="202"/>
    </location>
</feature>
<dbReference type="PANTHER" id="PTHR38601">
    <property type="entry name" value="HYDROGENASE-4 COMPONENT E"/>
    <property type="match status" value="1"/>
</dbReference>
<keyword evidence="3 6" id="KW-0812">Transmembrane</keyword>
<protein>
    <recommendedName>
        <fullName evidence="11">Hydrogenase</fullName>
    </recommendedName>
</protein>
<keyword evidence="4 6" id="KW-1133">Transmembrane helix</keyword>
<reference evidence="7 9" key="1">
    <citation type="submission" date="2020-06" db="EMBL/GenBank/DDBJ databases">
        <title>Anoxygenic phototrophic Chloroflexota member uses a Type I reaction center.</title>
        <authorList>
            <person name="Tsuji J.M."/>
            <person name="Shaw N.A."/>
            <person name="Nagashima S."/>
            <person name="Venkiteswaran J."/>
            <person name="Schiff S.L."/>
            <person name="Hanada S."/>
            <person name="Tank M."/>
            <person name="Neufeld J.D."/>
        </authorList>
    </citation>
    <scope>NUCLEOTIDE SEQUENCE [LARGE SCALE GENOMIC DNA]</scope>
    <source>
        <strain evidence="7">L227-S17</strain>
    </source>
</reference>
<dbReference type="InterPro" id="IPR038730">
    <property type="entry name" value="HyfE-like"/>
</dbReference>
<keyword evidence="10" id="KW-1185">Reference proteome</keyword>
<feature type="transmembrane region" description="Helical" evidence="6">
    <location>
        <begin position="6"/>
        <end position="23"/>
    </location>
</feature>